<dbReference type="EMBL" id="BGZK01000496">
    <property type="protein sequence ID" value="GBP47139.1"/>
    <property type="molecule type" value="Genomic_DNA"/>
</dbReference>
<evidence type="ECO:0000313" key="1">
    <source>
        <dbReference type="EMBL" id="GBP47139.1"/>
    </source>
</evidence>
<sequence length="96" mass="11280">MISHRFAFPLLHYPTVEGVYSMSGTRVPYHWKYKYFGRRLWVGGWRVVVGREMALGFPTCLFSNRMDSNKLRTLRASMKRLLAVRLKQTNLLAQSK</sequence>
<dbReference type="AlphaFoldDB" id="A0A4C1W9C4"/>
<keyword evidence="2" id="KW-1185">Reference proteome</keyword>
<protein>
    <submittedName>
        <fullName evidence="1">Uncharacterized protein</fullName>
    </submittedName>
</protein>
<evidence type="ECO:0000313" key="2">
    <source>
        <dbReference type="Proteomes" id="UP000299102"/>
    </source>
</evidence>
<gene>
    <name evidence="1" type="ORF">EVAR_36964_1</name>
</gene>
<organism evidence="1 2">
    <name type="scientific">Eumeta variegata</name>
    <name type="common">Bagworm moth</name>
    <name type="synonym">Eumeta japonica</name>
    <dbReference type="NCBI Taxonomy" id="151549"/>
    <lineage>
        <taxon>Eukaryota</taxon>
        <taxon>Metazoa</taxon>
        <taxon>Ecdysozoa</taxon>
        <taxon>Arthropoda</taxon>
        <taxon>Hexapoda</taxon>
        <taxon>Insecta</taxon>
        <taxon>Pterygota</taxon>
        <taxon>Neoptera</taxon>
        <taxon>Endopterygota</taxon>
        <taxon>Lepidoptera</taxon>
        <taxon>Glossata</taxon>
        <taxon>Ditrysia</taxon>
        <taxon>Tineoidea</taxon>
        <taxon>Psychidae</taxon>
        <taxon>Oiketicinae</taxon>
        <taxon>Eumeta</taxon>
    </lineage>
</organism>
<comment type="caution">
    <text evidence="1">The sequence shown here is derived from an EMBL/GenBank/DDBJ whole genome shotgun (WGS) entry which is preliminary data.</text>
</comment>
<proteinExistence type="predicted"/>
<name>A0A4C1W9C4_EUMVA</name>
<reference evidence="1 2" key="1">
    <citation type="journal article" date="2019" name="Commun. Biol.">
        <title>The bagworm genome reveals a unique fibroin gene that provides high tensile strength.</title>
        <authorList>
            <person name="Kono N."/>
            <person name="Nakamura H."/>
            <person name="Ohtoshi R."/>
            <person name="Tomita M."/>
            <person name="Numata K."/>
            <person name="Arakawa K."/>
        </authorList>
    </citation>
    <scope>NUCLEOTIDE SEQUENCE [LARGE SCALE GENOMIC DNA]</scope>
</reference>
<dbReference type="Proteomes" id="UP000299102">
    <property type="component" value="Unassembled WGS sequence"/>
</dbReference>
<accession>A0A4C1W9C4</accession>